<evidence type="ECO:0000256" key="1">
    <source>
        <dbReference type="SAM" id="Phobius"/>
    </source>
</evidence>
<keyword evidence="1" id="KW-0472">Membrane</keyword>
<gene>
    <name evidence="2" type="ORF">A2942_01315</name>
</gene>
<sequence>MNILLPNIAHAQTRPPDSVLVLVGKISTEILNPIIAIMFSLALAYFIYGVAAYLWNPENEEARTTGKRGMLWGVIGMFIMVSVFGIMQFLIRSIGADPNLMKYV</sequence>
<protein>
    <submittedName>
        <fullName evidence="2">Uncharacterized protein</fullName>
    </submittedName>
</protein>
<keyword evidence="1" id="KW-1133">Transmembrane helix</keyword>
<feature type="transmembrane region" description="Helical" evidence="1">
    <location>
        <begin position="34"/>
        <end position="55"/>
    </location>
</feature>
<dbReference type="AlphaFoldDB" id="A0A1G2DII6"/>
<organism evidence="2 3">
    <name type="scientific">Candidatus Lloydbacteria bacterium RIFCSPLOWO2_01_FULL_50_20</name>
    <dbReference type="NCBI Taxonomy" id="1798665"/>
    <lineage>
        <taxon>Bacteria</taxon>
        <taxon>Candidatus Lloydiibacteriota</taxon>
    </lineage>
</organism>
<proteinExistence type="predicted"/>
<dbReference type="Proteomes" id="UP000178534">
    <property type="component" value="Unassembled WGS sequence"/>
</dbReference>
<feature type="transmembrane region" description="Helical" evidence="1">
    <location>
        <begin position="70"/>
        <end position="91"/>
    </location>
</feature>
<evidence type="ECO:0000313" key="2">
    <source>
        <dbReference type="EMBL" id="OGZ13465.1"/>
    </source>
</evidence>
<dbReference type="EMBL" id="MHLP01000007">
    <property type="protein sequence ID" value="OGZ13465.1"/>
    <property type="molecule type" value="Genomic_DNA"/>
</dbReference>
<keyword evidence="1" id="KW-0812">Transmembrane</keyword>
<comment type="caution">
    <text evidence="2">The sequence shown here is derived from an EMBL/GenBank/DDBJ whole genome shotgun (WGS) entry which is preliminary data.</text>
</comment>
<dbReference type="STRING" id="1798665.A2942_01315"/>
<name>A0A1G2DII6_9BACT</name>
<reference evidence="2 3" key="1">
    <citation type="journal article" date="2016" name="Nat. Commun.">
        <title>Thousands of microbial genomes shed light on interconnected biogeochemical processes in an aquifer system.</title>
        <authorList>
            <person name="Anantharaman K."/>
            <person name="Brown C.T."/>
            <person name="Hug L.A."/>
            <person name="Sharon I."/>
            <person name="Castelle C.J."/>
            <person name="Probst A.J."/>
            <person name="Thomas B.C."/>
            <person name="Singh A."/>
            <person name="Wilkins M.J."/>
            <person name="Karaoz U."/>
            <person name="Brodie E.L."/>
            <person name="Williams K.H."/>
            <person name="Hubbard S.S."/>
            <person name="Banfield J.F."/>
        </authorList>
    </citation>
    <scope>NUCLEOTIDE SEQUENCE [LARGE SCALE GENOMIC DNA]</scope>
</reference>
<accession>A0A1G2DII6</accession>
<evidence type="ECO:0000313" key="3">
    <source>
        <dbReference type="Proteomes" id="UP000178534"/>
    </source>
</evidence>